<dbReference type="RefSeq" id="WP_113846047.1">
    <property type="nucleotide sequence ID" value="NZ_CABGKX010000003.1"/>
</dbReference>
<protein>
    <submittedName>
        <fullName evidence="1">Uncharacterized protein</fullName>
    </submittedName>
</protein>
<evidence type="ECO:0000313" key="1">
    <source>
        <dbReference type="EMBL" id="RCA11271.1"/>
    </source>
</evidence>
<reference evidence="1 2" key="1">
    <citation type="submission" date="2015-06" db="EMBL/GenBank/DDBJ databases">
        <title>The Genome Sequence of Enterococcus durans 4EA1.</title>
        <authorList>
            <consortium name="The Broad Institute Genomics Platform"/>
            <consortium name="The Broad Institute Genome Sequencing Center for Infectious Disease"/>
            <person name="Earl A.M."/>
            <person name="Van Tyne D."/>
            <person name="Lebreton F."/>
            <person name="Saavedra J.T."/>
            <person name="Gilmore M.S."/>
            <person name="Manson Mcguire A."/>
            <person name="Clock S."/>
            <person name="Crupain M."/>
            <person name="Rangan U."/>
            <person name="Young S."/>
            <person name="Abouelleil A."/>
            <person name="Cao P."/>
            <person name="Chapman S.B."/>
            <person name="Griggs A."/>
            <person name="Priest M."/>
            <person name="Shea T."/>
            <person name="Wortman J."/>
            <person name="Nusbaum C."/>
            <person name="Birren B."/>
        </authorList>
    </citation>
    <scope>NUCLEOTIDE SEQUENCE [LARGE SCALE GENOMIC DNA]</scope>
    <source>
        <strain evidence="1 2">4EA1</strain>
    </source>
</reference>
<dbReference type="EMBL" id="LEPB01000004">
    <property type="protein sequence ID" value="RCA11271.1"/>
    <property type="molecule type" value="Genomic_DNA"/>
</dbReference>
<name>A0A367CF64_9ENTE</name>
<comment type="caution">
    <text evidence="1">The sequence shown here is derived from an EMBL/GenBank/DDBJ whole genome shotgun (WGS) entry which is preliminary data.</text>
</comment>
<sequence length="259" mass="29213">MKAPFMKSLVTVAIGLGAIGICLVGYYINNQRQHQQRIDYAEISIPIQKDNVESLSKEIDKLYDTQKRIFLSPEITAETLSSLSSKLSSIKISADDYDIKESELPKEAAAVQEKKEAAKAQLVDAESKLKIQTAINGLFTKNVTNWQQAEDDVIIKDQLTSEAVAHVRENMSFFEDTPWKTVVIQYLSFADSQIAQVTQLDQLFNTMMTDGQVSDTSTYNQYLTALSQIQEIRNEKLRATYATKAQTIAQKMNYSNINY</sequence>
<organism evidence="1 2">
    <name type="scientific">Enterococcus durans</name>
    <dbReference type="NCBI Taxonomy" id="53345"/>
    <lineage>
        <taxon>Bacteria</taxon>
        <taxon>Bacillati</taxon>
        <taxon>Bacillota</taxon>
        <taxon>Bacilli</taxon>
        <taxon>Lactobacillales</taxon>
        <taxon>Enterococcaceae</taxon>
        <taxon>Enterococcus</taxon>
    </lineage>
</organism>
<dbReference type="AlphaFoldDB" id="A0A367CF64"/>
<evidence type="ECO:0000313" key="2">
    <source>
        <dbReference type="Proteomes" id="UP000252797"/>
    </source>
</evidence>
<gene>
    <name evidence="1" type="ORF">EA71_02026</name>
</gene>
<accession>A0A367CF64</accession>
<dbReference type="Proteomes" id="UP000252797">
    <property type="component" value="Unassembled WGS sequence"/>
</dbReference>
<proteinExistence type="predicted"/>